<evidence type="ECO:0000313" key="5">
    <source>
        <dbReference type="Proteomes" id="UP001446871"/>
    </source>
</evidence>
<dbReference type="InterPro" id="IPR002110">
    <property type="entry name" value="Ankyrin_rpt"/>
</dbReference>
<comment type="caution">
    <text evidence="4">The sequence shown here is derived from an EMBL/GenBank/DDBJ whole genome shotgun (WGS) entry which is preliminary data.</text>
</comment>
<dbReference type="Pfam" id="PF00023">
    <property type="entry name" value="Ank"/>
    <property type="match status" value="1"/>
</dbReference>
<dbReference type="Gene3D" id="1.25.40.20">
    <property type="entry name" value="Ankyrin repeat-containing domain"/>
    <property type="match status" value="2"/>
</dbReference>
<proteinExistence type="predicted"/>
<protein>
    <recommendedName>
        <fullName evidence="6">Ankyrin repeat domain-containing protein</fullName>
    </recommendedName>
</protein>
<keyword evidence="1" id="KW-0677">Repeat</keyword>
<name>A0ABR1W4S0_9PEZI</name>
<evidence type="ECO:0008006" key="6">
    <source>
        <dbReference type="Google" id="ProtNLM"/>
    </source>
</evidence>
<evidence type="ECO:0000313" key="4">
    <source>
        <dbReference type="EMBL" id="KAK8077133.1"/>
    </source>
</evidence>
<gene>
    <name evidence="4" type="ORF">PG996_003303</name>
</gene>
<dbReference type="EMBL" id="JAQQWM010000002">
    <property type="protein sequence ID" value="KAK8077133.1"/>
    <property type="molecule type" value="Genomic_DNA"/>
</dbReference>
<sequence length="259" mass="28400">MVRSLLASEICADASPDPPSFFGRPSWAAAANGHADLFEFFLQRGALPRDPPTNWDNNLLLAETKLGAAAHRGHDRIVRTILATGDPDVGREAKMATRHAAYANQPQTLRTLLDHYRHTPSFSEAELAGRLDYGLAFCSCPRGNAEATAVLLELGADPDATDYAPRSCLQLAAKAGDARTVRLLLDAGASLEAPRYRRNRVEPGIDAYRGEMSQPRRQRRDALGIARKKNWVEIVRLIEEKEREIEQREGSGSDTGATA</sequence>
<dbReference type="PANTHER" id="PTHR24198:SF194">
    <property type="entry name" value="INVERSIN-A"/>
    <property type="match status" value="1"/>
</dbReference>
<dbReference type="PROSITE" id="PS50088">
    <property type="entry name" value="ANK_REPEAT"/>
    <property type="match status" value="1"/>
</dbReference>
<dbReference type="InterPro" id="IPR036770">
    <property type="entry name" value="Ankyrin_rpt-contain_sf"/>
</dbReference>
<dbReference type="PANTHER" id="PTHR24198">
    <property type="entry name" value="ANKYRIN REPEAT AND PROTEIN KINASE DOMAIN-CONTAINING PROTEIN"/>
    <property type="match status" value="1"/>
</dbReference>
<organism evidence="4 5">
    <name type="scientific">Apiospora saccharicola</name>
    <dbReference type="NCBI Taxonomy" id="335842"/>
    <lineage>
        <taxon>Eukaryota</taxon>
        <taxon>Fungi</taxon>
        <taxon>Dikarya</taxon>
        <taxon>Ascomycota</taxon>
        <taxon>Pezizomycotina</taxon>
        <taxon>Sordariomycetes</taxon>
        <taxon>Xylariomycetidae</taxon>
        <taxon>Amphisphaeriales</taxon>
        <taxon>Apiosporaceae</taxon>
        <taxon>Apiospora</taxon>
    </lineage>
</organism>
<reference evidence="4 5" key="1">
    <citation type="submission" date="2023-01" db="EMBL/GenBank/DDBJ databases">
        <title>Analysis of 21 Apiospora genomes using comparative genomics revels a genus with tremendous synthesis potential of carbohydrate active enzymes and secondary metabolites.</title>
        <authorList>
            <person name="Sorensen T."/>
        </authorList>
    </citation>
    <scope>NUCLEOTIDE SEQUENCE [LARGE SCALE GENOMIC DNA]</scope>
    <source>
        <strain evidence="4 5">CBS 83171</strain>
    </source>
</reference>
<keyword evidence="5" id="KW-1185">Reference proteome</keyword>
<dbReference type="Proteomes" id="UP001446871">
    <property type="component" value="Unassembled WGS sequence"/>
</dbReference>
<keyword evidence="2 3" id="KW-0040">ANK repeat</keyword>
<dbReference type="SUPFAM" id="SSF48403">
    <property type="entry name" value="Ankyrin repeat"/>
    <property type="match status" value="1"/>
</dbReference>
<evidence type="ECO:0000256" key="1">
    <source>
        <dbReference type="ARBA" id="ARBA00022737"/>
    </source>
</evidence>
<evidence type="ECO:0000256" key="2">
    <source>
        <dbReference type="ARBA" id="ARBA00023043"/>
    </source>
</evidence>
<feature type="repeat" description="ANK" evidence="3">
    <location>
        <begin position="164"/>
        <end position="196"/>
    </location>
</feature>
<accession>A0ABR1W4S0</accession>
<evidence type="ECO:0000256" key="3">
    <source>
        <dbReference type="PROSITE-ProRule" id="PRU00023"/>
    </source>
</evidence>